<accession>A0A397U0Z7</accession>
<evidence type="ECO:0000313" key="1">
    <source>
        <dbReference type="EMBL" id="RIB02848.1"/>
    </source>
</evidence>
<gene>
    <name evidence="1" type="ORF">C2G38_2124338</name>
</gene>
<sequence length="79" mass="9151">MFFLLFIIISFIFILPDIHFIHSFLKENLIHNFGNLIHIESDLSGIRVGISNFGNLIFNKIKSVRHPCRDVINLGSNRI</sequence>
<protein>
    <submittedName>
        <fullName evidence="1">Uncharacterized protein</fullName>
    </submittedName>
</protein>
<organism evidence="1 2">
    <name type="scientific">Gigaspora rosea</name>
    <dbReference type="NCBI Taxonomy" id="44941"/>
    <lineage>
        <taxon>Eukaryota</taxon>
        <taxon>Fungi</taxon>
        <taxon>Fungi incertae sedis</taxon>
        <taxon>Mucoromycota</taxon>
        <taxon>Glomeromycotina</taxon>
        <taxon>Glomeromycetes</taxon>
        <taxon>Diversisporales</taxon>
        <taxon>Gigasporaceae</taxon>
        <taxon>Gigaspora</taxon>
    </lineage>
</organism>
<evidence type="ECO:0000313" key="2">
    <source>
        <dbReference type="Proteomes" id="UP000266673"/>
    </source>
</evidence>
<dbReference type="EMBL" id="QKWP01002569">
    <property type="protein sequence ID" value="RIB02848.1"/>
    <property type="molecule type" value="Genomic_DNA"/>
</dbReference>
<keyword evidence="2" id="KW-1185">Reference proteome</keyword>
<proteinExistence type="predicted"/>
<name>A0A397U0Z7_9GLOM</name>
<dbReference type="Proteomes" id="UP000266673">
    <property type="component" value="Unassembled WGS sequence"/>
</dbReference>
<comment type="caution">
    <text evidence="1">The sequence shown here is derived from an EMBL/GenBank/DDBJ whole genome shotgun (WGS) entry which is preliminary data.</text>
</comment>
<reference evidence="1 2" key="1">
    <citation type="submission" date="2018-06" db="EMBL/GenBank/DDBJ databases">
        <title>Comparative genomics reveals the genomic features of Rhizophagus irregularis, R. cerebriforme, R. diaphanum and Gigaspora rosea, and their symbiotic lifestyle signature.</title>
        <authorList>
            <person name="Morin E."/>
            <person name="San Clemente H."/>
            <person name="Chen E.C.H."/>
            <person name="De La Providencia I."/>
            <person name="Hainaut M."/>
            <person name="Kuo A."/>
            <person name="Kohler A."/>
            <person name="Murat C."/>
            <person name="Tang N."/>
            <person name="Roy S."/>
            <person name="Loubradou J."/>
            <person name="Henrissat B."/>
            <person name="Grigoriev I.V."/>
            <person name="Corradi N."/>
            <person name="Roux C."/>
            <person name="Martin F.M."/>
        </authorList>
    </citation>
    <scope>NUCLEOTIDE SEQUENCE [LARGE SCALE GENOMIC DNA]</scope>
    <source>
        <strain evidence="1 2">DAOM 194757</strain>
    </source>
</reference>
<dbReference type="AlphaFoldDB" id="A0A397U0Z7"/>